<dbReference type="PANTHER" id="PTHR43581">
    <property type="entry name" value="ATP/GTP PHOSPHATASE"/>
    <property type="match status" value="1"/>
</dbReference>
<keyword evidence="4" id="KW-1185">Reference proteome</keyword>
<dbReference type="CDD" id="cd01026">
    <property type="entry name" value="TOPRIM_OLD"/>
    <property type="match status" value="1"/>
</dbReference>
<gene>
    <name evidence="3" type="ORF">IQ276_31540</name>
</gene>
<feature type="domain" description="Endonuclease GajA/Old nuclease/RecF-like AAA" evidence="1">
    <location>
        <begin position="118"/>
        <end position="329"/>
    </location>
</feature>
<dbReference type="RefSeq" id="WP_193923354.1">
    <property type="nucleotide sequence ID" value="NZ_JADEXS020000002.1"/>
</dbReference>
<evidence type="ECO:0000313" key="4">
    <source>
        <dbReference type="Proteomes" id="UP000622533"/>
    </source>
</evidence>
<dbReference type="InterPro" id="IPR034139">
    <property type="entry name" value="TOPRIM_OLD"/>
</dbReference>
<dbReference type="AlphaFoldDB" id="A0A8J6ZT30"/>
<name>A0A8J6ZT30_DESMC</name>
<comment type="caution">
    <text evidence="3">The sequence shown here is derived from an EMBL/GenBank/DDBJ whole genome shotgun (WGS) entry which is preliminary data.</text>
</comment>
<evidence type="ECO:0000259" key="2">
    <source>
        <dbReference type="Pfam" id="PF20469"/>
    </source>
</evidence>
<sequence length="584" mass="66616">MKISTLEIKNYRNLDGVKINFHPTTNFIIGENNLGKSNLLYLLNILFARNSFSESDFLNLDDPIHISFSLRLSDIEQGFFDDLFDPSDREKINIVAIQESPDEGIKFQHKESGTTILSSIVRCVNYINYDSLRNPSSELNFSNNRGVGKFLNHIIIKYLQDGRLQDSDFVITEKIDEFLTEVNQTLQKIKSFKDFSIQAIREENKEDLLAKLILLTDDNNRTLENVGYGVQFSIIITLSILERLLSLNKQRLDRCIVEDSSSSKKCIPILIGLDEPEIHLHPYAQRTLIKYLVRVVNNEEPDFSSLLSDIFQIDRLLGQILVVSHSPNILLNDYRKFLRFCKDENGHLIVKSGFDIKLDEATEKQLLKNLPYIKEAFFSKVVILVEGDTELGALPIFSERMNIDLDEFGISIIQAGGAKSIPSLMKLLDEFGIKNIGLMDRDQESRYSDLIGLSFTQGQDFEEDIYESFSLIDYIKYLEQEFPNERKANFFIGKAKSIGVLLDPQNLIYPQLELLSPDKIQELKDLSKEDILKIMRNSKSILDGGDLGNYVTGIPQVYKDLIQNAVKLSKNAGSIRTKPTIPEA</sequence>
<dbReference type="InterPro" id="IPR041685">
    <property type="entry name" value="AAA_GajA/Old/RecF-like"/>
</dbReference>
<dbReference type="InterPro" id="IPR027417">
    <property type="entry name" value="P-loop_NTPase"/>
</dbReference>
<proteinExistence type="predicted"/>
<organism evidence="3 4">
    <name type="scientific">Desmonostoc muscorum LEGE 12446</name>
    <dbReference type="NCBI Taxonomy" id="1828758"/>
    <lineage>
        <taxon>Bacteria</taxon>
        <taxon>Bacillati</taxon>
        <taxon>Cyanobacteriota</taxon>
        <taxon>Cyanophyceae</taxon>
        <taxon>Nostocales</taxon>
        <taxon>Nostocaceae</taxon>
        <taxon>Desmonostoc</taxon>
    </lineage>
</organism>
<dbReference type="InterPro" id="IPR051396">
    <property type="entry name" value="Bact_Antivir_Def_Nuclease"/>
</dbReference>
<dbReference type="PANTHER" id="PTHR43581:SF4">
    <property type="entry name" value="ATP_GTP PHOSPHATASE"/>
    <property type="match status" value="1"/>
</dbReference>
<reference evidence="3" key="1">
    <citation type="submission" date="2020-10" db="EMBL/GenBank/DDBJ databases">
        <authorList>
            <person name="Castelo-Branco R."/>
            <person name="Eusebio N."/>
            <person name="Adriana R."/>
            <person name="Vieira A."/>
            <person name="Brugerolle De Fraissinette N."/>
            <person name="Rezende De Castro R."/>
            <person name="Schneider M.P."/>
            <person name="Vasconcelos V."/>
            <person name="Leao P.N."/>
        </authorList>
    </citation>
    <scope>NUCLEOTIDE SEQUENCE</scope>
    <source>
        <strain evidence="3">LEGE 12446</strain>
    </source>
</reference>
<evidence type="ECO:0000313" key="3">
    <source>
        <dbReference type="EMBL" id="MBE9026787.1"/>
    </source>
</evidence>
<dbReference type="EMBL" id="JADEXS010000690">
    <property type="protein sequence ID" value="MBE9026787.1"/>
    <property type="molecule type" value="Genomic_DNA"/>
</dbReference>
<dbReference type="Proteomes" id="UP000622533">
    <property type="component" value="Unassembled WGS sequence"/>
</dbReference>
<feature type="domain" description="OLD protein-like TOPRIM" evidence="2">
    <location>
        <begin position="377"/>
        <end position="442"/>
    </location>
</feature>
<dbReference type="Gene3D" id="3.40.50.300">
    <property type="entry name" value="P-loop containing nucleotide triphosphate hydrolases"/>
    <property type="match status" value="1"/>
</dbReference>
<dbReference type="SUPFAM" id="SSF52540">
    <property type="entry name" value="P-loop containing nucleoside triphosphate hydrolases"/>
    <property type="match status" value="1"/>
</dbReference>
<evidence type="ECO:0000259" key="1">
    <source>
        <dbReference type="Pfam" id="PF13175"/>
    </source>
</evidence>
<protein>
    <submittedName>
        <fullName evidence="3">AAA family ATPase</fullName>
    </submittedName>
</protein>
<feature type="domain" description="Endonuclease GajA/Old nuclease/RecF-like AAA" evidence="1">
    <location>
        <begin position="1"/>
        <end position="70"/>
    </location>
</feature>
<accession>A0A8J6ZT30</accession>
<dbReference type="Pfam" id="PF20469">
    <property type="entry name" value="OLD-like_TOPRIM"/>
    <property type="match status" value="1"/>
</dbReference>
<dbReference type="Pfam" id="PF13175">
    <property type="entry name" value="AAA_15"/>
    <property type="match status" value="2"/>
</dbReference>